<dbReference type="OrthoDB" id="3732358at2"/>
<protein>
    <recommendedName>
        <fullName evidence="3">HNH endonuclease</fullName>
    </recommendedName>
</protein>
<name>A0A4Q5MZ39_9MICO</name>
<accession>A0A4Q5MZ39</accession>
<evidence type="ECO:0000313" key="2">
    <source>
        <dbReference type="Proteomes" id="UP000293764"/>
    </source>
</evidence>
<dbReference type="RefSeq" id="WP_130102690.1">
    <property type="nucleotide sequence ID" value="NZ_SDWW01000023.1"/>
</dbReference>
<dbReference type="InterPro" id="IPR044925">
    <property type="entry name" value="His-Me_finger_sf"/>
</dbReference>
<dbReference type="SUPFAM" id="SSF54060">
    <property type="entry name" value="His-Me finger endonucleases"/>
    <property type="match status" value="1"/>
</dbReference>
<comment type="caution">
    <text evidence="1">The sequence shown here is derived from an EMBL/GenBank/DDBJ whole genome shotgun (WGS) entry which is preliminary data.</text>
</comment>
<dbReference type="AlphaFoldDB" id="A0A4Q5MZ39"/>
<reference evidence="1 2" key="1">
    <citation type="submission" date="2019-01" db="EMBL/GenBank/DDBJ databases">
        <title>Novel species of Cellulomonas.</title>
        <authorList>
            <person name="Liu Q."/>
            <person name="Xin Y.-H."/>
        </authorList>
    </citation>
    <scope>NUCLEOTIDE SEQUENCE [LARGE SCALE GENOMIC DNA]</scope>
    <source>
        <strain evidence="1 2">HLT2-17</strain>
    </source>
</reference>
<keyword evidence="2" id="KW-1185">Reference proteome</keyword>
<proteinExistence type="predicted"/>
<evidence type="ECO:0000313" key="1">
    <source>
        <dbReference type="EMBL" id="RYV50985.1"/>
    </source>
</evidence>
<sequence length="166" mass="17909">MATVRLGEAGSAALAAGCASPEVVARYRAKLVQVDGSGCQWWTGAVSGRGHGRFWLARGRVLVAHRFAFALANGVAALAAAEVLGHRCDNPLCQRVGPGHVVTSSYVENRREWAARRDVTGSPLGDVRGSRRRARELRDLARTDPALVAADLVRLRRVFGEQPSLW</sequence>
<organism evidence="1 2">
    <name type="scientific">Pengzhenrongella frigida</name>
    <dbReference type="NCBI Taxonomy" id="1259133"/>
    <lineage>
        <taxon>Bacteria</taxon>
        <taxon>Bacillati</taxon>
        <taxon>Actinomycetota</taxon>
        <taxon>Actinomycetes</taxon>
        <taxon>Micrococcales</taxon>
        <taxon>Pengzhenrongella</taxon>
    </lineage>
</organism>
<evidence type="ECO:0008006" key="3">
    <source>
        <dbReference type="Google" id="ProtNLM"/>
    </source>
</evidence>
<gene>
    <name evidence="1" type="ORF">EUA98_10785</name>
</gene>
<dbReference type="Proteomes" id="UP000293764">
    <property type="component" value="Unassembled WGS sequence"/>
</dbReference>
<dbReference type="EMBL" id="SDWW01000023">
    <property type="protein sequence ID" value="RYV50985.1"/>
    <property type="molecule type" value="Genomic_DNA"/>
</dbReference>